<evidence type="ECO:0000256" key="2">
    <source>
        <dbReference type="ARBA" id="ARBA00013164"/>
    </source>
</evidence>
<dbReference type="Pfam" id="PF00133">
    <property type="entry name" value="tRNA-synt_1"/>
    <property type="match status" value="1"/>
</dbReference>
<comment type="caution">
    <text evidence="13">The sequence shown here is derived from an EMBL/GenBank/DDBJ whole genome shotgun (WGS) entry which is preliminary data.</text>
</comment>
<gene>
    <name evidence="13" type="ORF">HAT2_00403</name>
</gene>
<dbReference type="GO" id="GO:0005524">
    <property type="term" value="F:ATP binding"/>
    <property type="evidence" value="ECO:0007669"/>
    <property type="project" value="UniProtKB-KW"/>
</dbReference>
<dbReference type="GO" id="GO:0006429">
    <property type="term" value="P:leucyl-tRNA aminoacylation"/>
    <property type="evidence" value="ECO:0007669"/>
    <property type="project" value="UniProtKB-UniRule"/>
</dbReference>
<evidence type="ECO:0000256" key="3">
    <source>
        <dbReference type="ARBA" id="ARBA00022598"/>
    </source>
</evidence>
<protein>
    <recommendedName>
        <fullName evidence="2 9">Leucine--tRNA ligase</fullName>
        <ecNumber evidence="2 9">6.1.1.4</ecNumber>
    </recommendedName>
</protein>
<keyword evidence="3" id="KW-0436">Ligase</keyword>
<evidence type="ECO:0000259" key="10">
    <source>
        <dbReference type="Pfam" id="PF00133"/>
    </source>
</evidence>
<dbReference type="Proteomes" id="UP000253816">
    <property type="component" value="Unassembled WGS sequence"/>
</dbReference>
<keyword evidence="4" id="KW-0547">Nucleotide-binding</keyword>
<keyword evidence="14" id="KW-1185">Reference proteome</keyword>
<dbReference type="Pfam" id="PF08264">
    <property type="entry name" value="Anticodon_1"/>
    <property type="match status" value="1"/>
</dbReference>
<evidence type="ECO:0000259" key="12">
    <source>
        <dbReference type="Pfam" id="PF13603"/>
    </source>
</evidence>
<dbReference type="PANTHER" id="PTHR43740:SF2">
    <property type="entry name" value="LEUCINE--TRNA LIGASE, MITOCHONDRIAL"/>
    <property type="match status" value="1"/>
</dbReference>
<name>A0A369KAA8_9BACT</name>
<evidence type="ECO:0000256" key="4">
    <source>
        <dbReference type="ARBA" id="ARBA00022741"/>
    </source>
</evidence>
<evidence type="ECO:0000313" key="13">
    <source>
        <dbReference type="EMBL" id="RDB31529.1"/>
    </source>
</evidence>
<accession>A0A369KAA8</accession>
<dbReference type="SUPFAM" id="SSF50677">
    <property type="entry name" value="ValRS/IleRS/LeuRS editing domain"/>
    <property type="match status" value="1"/>
</dbReference>
<comment type="catalytic activity">
    <reaction evidence="8">
        <text>tRNA(Leu) + L-leucine + ATP = L-leucyl-tRNA(Leu) + AMP + diphosphate</text>
        <dbReference type="Rhea" id="RHEA:11688"/>
        <dbReference type="Rhea" id="RHEA-COMP:9613"/>
        <dbReference type="Rhea" id="RHEA-COMP:9622"/>
        <dbReference type="ChEBI" id="CHEBI:30616"/>
        <dbReference type="ChEBI" id="CHEBI:33019"/>
        <dbReference type="ChEBI" id="CHEBI:57427"/>
        <dbReference type="ChEBI" id="CHEBI:78442"/>
        <dbReference type="ChEBI" id="CHEBI:78494"/>
        <dbReference type="ChEBI" id="CHEBI:456215"/>
        <dbReference type="EC" id="6.1.1.4"/>
    </reaction>
</comment>
<dbReference type="Gene3D" id="1.10.730.10">
    <property type="entry name" value="Isoleucyl-tRNA Synthetase, Domain 1"/>
    <property type="match status" value="1"/>
</dbReference>
<dbReference type="GO" id="GO:0005829">
    <property type="term" value="C:cytosol"/>
    <property type="evidence" value="ECO:0007669"/>
    <property type="project" value="TreeGrafter"/>
</dbReference>
<dbReference type="InterPro" id="IPR002302">
    <property type="entry name" value="Leu-tRNA-ligase"/>
</dbReference>
<feature type="domain" description="Leucyl-tRNA synthetase editing" evidence="12">
    <location>
        <begin position="145"/>
        <end position="323"/>
    </location>
</feature>
<dbReference type="NCBIfam" id="TIGR00396">
    <property type="entry name" value="leuS_bact"/>
    <property type="match status" value="1"/>
</dbReference>
<comment type="similarity">
    <text evidence="1">Belongs to the class-I aminoacyl-tRNA synthetase family.</text>
</comment>
<dbReference type="PANTHER" id="PTHR43740">
    <property type="entry name" value="LEUCYL-TRNA SYNTHETASE"/>
    <property type="match status" value="1"/>
</dbReference>
<evidence type="ECO:0000256" key="7">
    <source>
        <dbReference type="ARBA" id="ARBA00023146"/>
    </source>
</evidence>
<sequence length="761" mass="86707">MGWDSFGLPAEQYAIRTGTHPRETTKMNINAFRRQLQSMGYSYDWERECATSHPGFYKWTQWMFCLFHQKGLAYEAEVHVNYCPELQTVLANEEIENGLSKEGEHPVVLKPLKQWLLRITTYAERLIDDLDLLDWPEEIKSQQRFWIGKKEGAEVFFPVVGRKLSLNAFTTRPETLFGVSYIALSTCHPLADQLVHESRRGLLEGYRQECLASSRGQITSGLFLGAYAVNPADGGQVPIWVASYVLPHVGSGIVMGVPAHDENDYAFAKSNNLPIRIVVQGTAQEDSMPYVGIGSCLESSSEWLCLNGLTVSQARETVLKWLEEYDHGQKRTTYRLRDWLFSRQRYWGEPIPLLHFADGSTRTLTLDELPLLPPQLQSYRPPKTGLSPLESDPQWVFIQDPKTGLRARRETNTMPQWAGSCWYFLRFCDPRNEREFCSRLAQKAWMPVDTYIGGAEHAVLHLLYARFWHKILFDCGLVVDPEPFLKLKNPGMVLAPSFKKGGGAYVPVDQVDNYGKDYFLRGTKEKLSCQMEKMGKSKLNGVSPDDLMQDFGADALRLYVVFIAPLEKEKVWSQDGLSGCKRFLNRVFSFWVEGKIIDHPLEELTEFATVFARNFQGILKDYETWSFNTIVSKLMEIVNAAKKINLFPRICFEIFLKLLSPLAPHLTEEMWSLLGHVSLLCEQDFPSFGPFWAPFLKSEMVSVVVCVNGKTRTVFSCPKGSSQEFVLSLAQQEKSVLRSLQGAEVKRVVFVQDKVLNILVG</sequence>
<dbReference type="EC" id="6.1.1.4" evidence="2 9"/>
<proteinExistence type="inferred from homology"/>
<dbReference type="Pfam" id="PF13603">
    <property type="entry name" value="tRNA-synt_1_2"/>
    <property type="match status" value="1"/>
</dbReference>
<reference evidence="13 14" key="1">
    <citation type="submission" date="2018-07" db="EMBL/GenBank/DDBJ databases">
        <title>Comparative genomics of the Candidatus Parilichlamydiaceae reveals evidence of convergent evolution and genome reduction in the phylum Chlamydiae.</title>
        <authorList>
            <person name="Taylor-Brown A."/>
            <person name="Polkinghorne A."/>
        </authorList>
    </citation>
    <scope>NUCLEOTIDE SEQUENCE [LARGE SCALE GENOMIC DNA]</scope>
    <source>
        <strain evidence="13 14">Hat2</strain>
    </source>
</reference>
<dbReference type="InterPro" id="IPR009008">
    <property type="entry name" value="Val/Leu/Ile-tRNA-synth_edit"/>
</dbReference>
<dbReference type="GO" id="GO:0002161">
    <property type="term" value="F:aminoacyl-tRNA deacylase activity"/>
    <property type="evidence" value="ECO:0007669"/>
    <property type="project" value="InterPro"/>
</dbReference>
<dbReference type="InterPro" id="IPR014729">
    <property type="entry name" value="Rossmann-like_a/b/a_fold"/>
</dbReference>
<evidence type="ECO:0000256" key="8">
    <source>
        <dbReference type="ARBA" id="ARBA00047469"/>
    </source>
</evidence>
<evidence type="ECO:0000313" key="14">
    <source>
        <dbReference type="Proteomes" id="UP000253816"/>
    </source>
</evidence>
<dbReference type="InterPro" id="IPR002300">
    <property type="entry name" value="aa-tRNA-synth_Ia"/>
</dbReference>
<keyword evidence="6" id="KW-0648">Protein biosynthesis</keyword>
<dbReference type="FunFam" id="3.40.50.620:FF:000056">
    <property type="entry name" value="Leucine--tRNA ligase"/>
    <property type="match status" value="1"/>
</dbReference>
<dbReference type="GO" id="GO:0004823">
    <property type="term" value="F:leucine-tRNA ligase activity"/>
    <property type="evidence" value="ECO:0007669"/>
    <property type="project" value="UniProtKB-UniRule"/>
</dbReference>
<dbReference type="InterPro" id="IPR025709">
    <property type="entry name" value="Leu_tRNA-synth_edit"/>
</dbReference>
<dbReference type="InterPro" id="IPR013155">
    <property type="entry name" value="M/V/L/I-tRNA-synth_anticd-bd"/>
</dbReference>
<dbReference type="SUPFAM" id="SSF47323">
    <property type="entry name" value="Anticodon-binding domain of a subclass of class I aminoacyl-tRNA synthetases"/>
    <property type="match status" value="1"/>
</dbReference>
<evidence type="ECO:0000256" key="1">
    <source>
        <dbReference type="ARBA" id="ARBA00005594"/>
    </source>
</evidence>
<evidence type="ECO:0000256" key="5">
    <source>
        <dbReference type="ARBA" id="ARBA00022840"/>
    </source>
</evidence>
<evidence type="ECO:0000256" key="6">
    <source>
        <dbReference type="ARBA" id="ARBA00022917"/>
    </source>
</evidence>
<feature type="domain" description="Aminoacyl-tRNA synthetase class Ia" evidence="10">
    <location>
        <begin position="22"/>
        <end position="141"/>
    </location>
</feature>
<dbReference type="SUPFAM" id="SSF52374">
    <property type="entry name" value="Nucleotidylyl transferase"/>
    <property type="match status" value="1"/>
</dbReference>
<dbReference type="AlphaFoldDB" id="A0A369KAA8"/>
<dbReference type="FunFam" id="1.10.730.10:FF:000002">
    <property type="entry name" value="Leucine--tRNA ligase"/>
    <property type="match status" value="1"/>
</dbReference>
<keyword evidence="7 13" id="KW-0030">Aminoacyl-tRNA synthetase</keyword>
<organism evidence="13 14">
    <name type="scientific">Candidatus Similichlamydia laticola</name>
    <dbReference type="NCBI Taxonomy" id="2170265"/>
    <lineage>
        <taxon>Bacteria</taxon>
        <taxon>Pseudomonadati</taxon>
        <taxon>Chlamydiota</taxon>
        <taxon>Chlamydiia</taxon>
        <taxon>Parachlamydiales</taxon>
        <taxon>Candidatus Parilichlamydiaceae</taxon>
        <taxon>Candidatus Similichlamydia</taxon>
    </lineage>
</organism>
<evidence type="ECO:0000259" key="11">
    <source>
        <dbReference type="Pfam" id="PF08264"/>
    </source>
</evidence>
<dbReference type="PRINTS" id="PR00985">
    <property type="entry name" value="TRNASYNTHLEU"/>
</dbReference>
<keyword evidence="5" id="KW-0067">ATP-binding</keyword>
<dbReference type="InterPro" id="IPR009080">
    <property type="entry name" value="tRNAsynth_Ia_anticodon-bd"/>
</dbReference>
<evidence type="ECO:0000256" key="9">
    <source>
        <dbReference type="NCBIfam" id="TIGR00396"/>
    </source>
</evidence>
<feature type="domain" description="Methionyl/Valyl/Leucyl/Isoleucyl-tRNA synthetase anticodon-binding" evidence="11">
    <location>
        <begin position="616"/>
        <end position="722"/>
    </location>
</feature>
<dbReference type="Gene3D" id="3.40.50.620">
    <property type="entry name" value="HUPs"/>
    <property type="match status" value="2"/>
</dbReference>
<dbReference type="EMBL" id="QQBG01000013">
    <property type="protein sequence ID" value="RDB31529.1"/>
    <property type="molecule type" value="Genomic_DNA"/>
</dbReference>